<dbReference type="OrthoDB" id="9803749at2"/>
<dbReference type="CDD" id="cd03035">
    <property type="entry name" value="ArsC_Yffb"/>
    <property type="match status" value="1"/>
</dbReference>
<dbReference type="Proteomes" id="UP000256999">
    <property type="component" value="Unassembled WGS sequence"/>
</dbReference>
<dbReference type="PANTHER" id="PTHR30041">
    <property type="entry name" value="ARSENATE REDUCTASE"/>
    <property type="match status" value="1"/>
</dbReference>
<accession>A0A3E0UEK8</accession>
<organism evidence="3 4">
    <name type="scientific">Thalassotalea euphylliae</name>
    <dbReference type="NCBI Taxonomy" id="1655234"/>
    <lineage>
        <taxon>Bacteria</taxon>
        <taxon>Pseudomonadati</taxon>
        <taxon>Pseudomonadota</taxon>
        <taxon>Gammaproteobacteria</taxon>
        <taxon>Alteromonadales</taxon>
        <taxon>Colwelliaceae</taxon>
        <taxon>Thalassotalea</taxon>
    </lineage>
</organism>
<dbReference type="Pfam" id="PF03960">
    <property type="entry name" value="ArsC"/>
    <property type="match status" value="1"/>
</dbReference>
<comment type="caution">
    <text evidence="3">The sequence shown here is derived from an EMBL/GenBank/DDBJ whole genome shotgun (WGS) entry which is preliminary data.</text>
</comment>
<evidence type="ECO:0000256" key="2">
    <source>
        <dbReference type="PROSITE-ProRule" id="PRU01282"/>
    </source>
</evidence>
<dbReference type="RefSeq" id="WP_116000101.1">
    <property type="nucleotide sequence ID" value="NZ_QUOV01000001.1"/>
</dbReference>
<proteinExistence type="inferred from homology"/>
<dbReference type="InterPro" id="IPR006504">
    <property type="entry name" value="Tscrpt_reg_Spx/MgsR"/>
</dbReference>
<protein>
    <submittedName>
        <fullName evidence="3">ArsC family reductase</fullName>
    </submittedName>
</protein>
<dbReference type="AlphaFoldDB" id="A0A3E0UEK8"/>
<comment type="similarity">
    <text evidence="1 2">Belongs to the ArsC family.</text>
</comment>
<evidence type="ECO:0000313" key="3">
    <source>
        <dbReference type="EMBL" id="REL35428.1"/>
    </source>
</evidence>
<sequence>MTTLYGIPNCDTVKKARKWLAEQNIEHDFHDFRKDGLSDELLTSLLEKATWEQLLNKRSTSFRNLADDIKNNLNEATAKAAMLAEPTLIKRPVTLVNEQVVVGFKADIFADKFL</sequence>
<dbReference type="InterPro" id="IPR036249">
    <property type="entry name" value="Thioredoxin-like_sf"/>
</dbReference>
<gene>
    <name evidence="3" type="ORF">DXX92_08735</name>
</gene>
<name>A0A3E0UEK8_9GAMM</name>
<dbReference type="EMBL" id="QUOV01000001">
    <property type="protein sequence ID" value="REL35428.1"/>
    <property type="molecule type" value="Genomic_DNA"/>
</dbReference>
<reference evidence="3 4" key="1">
    <citation type="submission" date="2018-08" db="EMBL/GenBank/DDBJ databases">
        <title>Thalassotalea euphylliae genome.</title>
        <authorList>
            <person name="Summers S."/>
            <person name="Rice S.A."/>
            <person name="Freckelton M.L."/>
            <person name="Nedved B.T."/>
            <person name="Hadfield M.G."/>
        </authorList>
    </citation>
    <scope>NUCLEOTIDE SEQUENCE [LARGE SCALE GENOMIC DNA]</scope>
    <source>
        <strain evidence="3 4">H2</strain>
    </source>
</reference>
<dbReference type="NCBIfam" id="TIGR01617">
    <property type="entry name" value="arsC_related"/>
    <property type="match status" value="1"/>
</dbReference>
<dbReference type="InterPro" id="IPR006660">
    <property type="entry name" value="Arsenate_reductase-like"/>
</dbReference>
<evidence type="ECO:0000313" key="4">
    <source>
        <dbReference type="Proteomes" id="UP000256999"/>
    </source>
</evidence>
<dbReference type="PANTHER" id="PTHR30041:SF8">
    <property type="entry name" value="PROTEIN YFFB"/>
    <property type="match status" value="1"/>
</dbReference>
<dbReference type="SUPFAM" id="SSF52833">
    <property type="entry name" value="Thioredoxin-like"/>
    <property type="match status" value="1"/>
</dbReference>
<dbReference type="Gene3D" id="3.40.30.10">
    <property type="entry name" value="Glutaredoxin"/>
    <property type="match status" value="1"/>
</dbReference>
<evidence type="ECO:0000256" key="1">
    <source>
        <dbReference type="ARBA" id="ARBA00007198"/>
    </source>
</evidence>
<dbReference type="PROSITE" id="PS51353">
    <property type="entry name" value="ARSC"/>
    <property type="match status" value="1"/>
</dbReference>
<dbReference type="NCBIfam" id="NF008107">
    <property type="entry name" value="PRK10853.1"/>
    <property type="match status" value="1"/>
</dbReference>